<proteinExistence type="predicted"/>
<name>A0ABT8NEI7_9BACL</name>
<evidence type="ECO:0000313" key="2">
    <source>
        <dbReference type="EMBL" id="MDN7246287.1"/>
    </source>
</evidence>
<dbReference type="Proteomes" id="UP001172142">
    <property type="component" value="Unassembled WGS sequence"/>
</dbReference>
<keyword evidence="3" id="KW-1185">Reference proteome</keyword>
<sequence>MNTKEEVGPTKAHKVLSIAFPILMFLSSHIVFETTGFIPSAIFCILSIILIWRLPYDDFKLFASVIFVGSLIFYTPVIIYFIIRISWLFESPGLHS</sequence>
<evidence type="ECO:0000256" key="1">
    <source>
        <dbReference type="SAM" id="Phobius"/>
    </source>
</evidence>
<protein>
    <submittedName>
        <fullName evidence="2">Uncharacterized protein</fullName>
    </submittedName>
</protein>
<feature type="transmembrane region" description="Helical" evidence="1">
    <location>
        <begin position="12"/>
        <end position="31"/>
    </location>
</feature>
<keyword evidence="1" id="KW-0812">Transmembrane</keyword>
<feature type="transmembrane region" description="Helical" evidence="1">
    <location>
        <begin position="61"/>
        <end position="83"/>
    </location>
</feature>
<comment type="caution">
    <text evidence="2">The sequence shown here is derived from an EMBL/GenBank/DDBJ whole genome shotgun (WGS) entry which is preliminary data.</text>
</comment>
<gene>
    <name evidence="2" type="ORF">QWY13_12395</name>
</gene>
<dbReference type="EMBL" id="JAUJWU010000003">
    <property type="protein sequence ID" value="MDN7246287.1"/>
    <property type="molecule type" value="Genomic_DNA"/>
</dbReference>
<organism evidence="2 3">
    <name type="scientific">Planococcus shenhongbingii</name>
    <dbReference type="NCBI Taxonomy" id="3058398"/>
    <lineage>
        <taxon>Bacteria</taxon>
        <taxon>Bacillati</taxon>
        <taxon>Bacillota</taxon>
        <taxon>Bacilli</taxon>
        <taxon>Bacillales</taxon>
        <taxon>Caryophanaceae</taxon>
        <taxon>Planococcus</taxon>
    </lineage>
</organism>
<evidence type="ECO:0000313" key="3">
    <source>
        <dbReference type="Proteomes" id="UP001172142"/>
    </source>
</evidence>
<feature type="transmembrane region" description="Helical" evidence="1">
    <location>
        <begin position="37"/>
        <end position="54"/>
    </location>
</feature>
<accession>A0ABT8NEI7</accession>
<dbReference type="RefSeq" id="WP_301856867.1">
    <property type="nucleotide sequence ID" value="NZ_JAUJWU010000003.1"/>
</dbReference>
<reference evidence="2 3" key="1">
    <citation type="submission" date="2023-07" db="EMBL/GenBank/DDBJ databases">
        <title>Novel species in genus Planococcus.</title>
        <authorList>
            <person name="Ning S."/>
        </authorList>
    </citation>
    <scope>NUCLEOTIDE SEQUENCE [LARGE SCALE GENOMIC DNA]</scope>
    <source>
        <strain evidence="2 3">N017</strain>
    </source>
</reference>
<keyword evidence="1" id="KW-0472">Membrane</keyword>
<keyword evidence="1" id="KW-1133">Transmembrane helix</keyword>